<gene>
    <name evidence="2" type="ORF">JCM14722_22870</name>
</gene>
<organism evidence="2 3">
    <name type="scientific">Pseudodesulfovibrio portus</name>
    <dbReference type="NCBI Taxonomy" id="231439"/>
    <lineage>
        <taxon>Bacteria</taxon>
        <taxon>Pseudomonadati</taxon>
        <taxon>Thermodesulfobacteriota</taxon>
        <taxon>Desulfovibrionia</taxon>
        <taxon>Desulfovibrionales</taxon>
        <taxon>Desulfovibrionaceae</taxon>
    </lineage>
</organism>
<name>A0ABM8AU22_9BACT</name>
<evidence type="ECO:0000256" key="1">
    <source>
        <dbReference type="SAM" id="MobiDB-lite"/>
    </source>
</evidence>
<feature type="compositionally biased region" description="Basic and acidic residues" evidence="1">
    <location>
        <begin position="29"/>
        <end position="40"/>
    </location>
</feature>
<evidence type="ECO:0000313" key="2">
    <source>
        <dbReference type="EMBL" id="BDQ34745.1"/>
    </source>
</evidence>
<proteinExistence type="predicted"/>
<feature type="region of interest" description="Disordered" evidence="1">
    <location>
        <begin position="28"/>
        <end position="62"/>
    </location>
</feature>
<sequence>MRDFWTFIGGVAVGILAVTGVYALEEDEEHRPFEPDKNMVDELEEETEKEADDEGRLIVRAS</sequence>
<protein>
    <submittedName>
        <fullName evidence="2">Uncharacterized protein</fullName>
    </submittedName>
</protein>
<accession>A0ABM8AU22</accession>
<reference evidence="2" key="1">
    <citation type="submission" date="2022-08" db="EMBL/GenBank/DDBJ databases">
        <title>Genome Sequence of the sulphate-reducing bacterium, Pseudodesulfovibrio portus JCM14722.</title>
        <authorList>
            <person name="Kondo R."/>
            <person name="Kataoka T."/>
        </authorList>
    </citation>
    <scope>NUCLEOTIDE SEQUENCE</scope>
    <source>
        <strain evidence="2">JCM 14722</strain>
    </source>
</reference>
<evidence type="ECO:0000313" key="3">
    <source>
        <dbReference type="Proteomes" id="UP001061361"/>
    </source>
</evidence>
<feature type="compositionally biased region" description="Acidic residues" evidence="1">
    <location>
        <begin position="41"/>
        <end position="53"/>
    </location>
</feature>
<dbReference type="RefSeq" id="WP_264981638.1">
    <property type="nucleotide sequence ID" value="NZ_AP026708.1"/>
</dbReference>
<dbReference type="Proteomes" id="UP001061361">
    <property type="component" value="Chromosome"/>
</dbReference>
<keyword evidence="3" id="KW-1185">Reference proteome</keyword>
<dbReference type="EMBL" id="AP026708">
    <property type="protein sequence ID" value="BDQ34745.1"/>
    <property type="molecule type" value="Genomic_DNA"/>
</dbReference>